<comment type="cofactor">
    <cofactor evidence="12">
        <name>heme</name>
        <dbReference type="ChEBI" id="CHEBI:30413"/>
    </cofactor>
    <text evidence="12">The heme is bound between the two transmembrane subunits.</text>
</comment>
<dbReference type="PANTHER" id="PTHR10978:SF5">
    <property type="entry name" value="SUCCINATE DEHYDROGENASE CYTOCHROME B560 SUBUNIT, MITOCHONDRIAL"/>
    <property type="match status" value="1"/>
</dbReference>
<dbReference type="InterPro" id="IPR014314">
    <property type="entry name" value="Succ_DH_cytb556"/>
</dbReference>
<dbReference type="STRING" id="213588.SAMN02745204_00957"/>
<dbReference type="CDD" id="cd03499">
    <property type="entry name" value="SQR_TypeC_SdhC"/>
    <property type="match status" value="1"/>
</dbReference>
<comment type="similarity">
    <text evidence="3">Belongs to the cytochrome b560 family.</text>
</comment>
<evidence type="ECO:0000256" key="7">
    <source>
        <dbReference type="ARBA" id="ARBA00022723"/>
    </source>
</evidence>
<evidence type="ECO:0000256" key="12">
    <source>
        <dbReference type="PIRSR" id="PIRSR000178-1"/>
    </source>
</evidence>
<keyword evidence="15" id="KW-1185">Reference proteome</keyword>
<dbReference type="Proteomes" id="UP000242857">
    <property type="component" value="Unassembled WGS sequence"/>
</dbReference>
<dbReference type="EMBL" id="FQUK01000011">
    <property type="protein sequence ID" value="SHE69246.1"/>
    <property type="molecule type" value="Genomic_DNA"/>
</dbReference>
<dbReference type="InterPro" id="IPR000701">
    <property type="entry name" value="SuccDH_FuR_B_TM-su"/>
</dbReference>
<evidence type="ECO:0000256" key="1">
    <source>
        <dbReference type="ARBA" id="ARBA00004050"/>
    </source>
</evidence>
<dbReference type="AlphaFoldDB" id="A0A1M4VJJ9"/>
<dbReference type="GO" id="GO:0006099">
    <property type="term" value="P:tricarboxylic acid cycle"/>
    <property type="evidence" value="ECO:0007669"/>
    <property type="project" value="InterPro"/>
</dbReference>
<proteinExistence type="inferred from homology"/>
<feature type="transmembrane region" description="Helical" evidence="13">
    <location>
        <begin position="108"/>
        <end position="130"/>
    </location>
</feature>
<feature type="transmembrane region" description="Helical" evidence="13">
    <location>
        <begin position="30"/>
        <end position="53"/>
    </location>
</feature>
<reference evidence="15" key="1">
    <citation type="submission" date="2016-11" db="EMBL/GenBank/DDBJ databases">
        <authorList>
            <person name="Varghese N."/>
            <person name="Submissions S."/>
        </authorList>
    </citation>
    <scope>NUCLEOTIDE SEQUENCE [LARGE SCALE GENOMIC DNA]</scope>
    <source>
        <strain evidence="15">DSM 14834</strain>
    </source>
</reference>
<keyword evidence="6 13" id="KW-0812">Transmembrane</keyword>
<evidence type="ECO:0000313" key="14">
    <source>
        <dbReference type="EMBL" id="SHE69246.1"/>
    </source>
</evidence>
<dbReference type="NCBIfam" id="TIGR02970">
    <property type="entry name" value="succ_dehyd_cytB"/>
    <property type="match status" value="1"/>
</dbReference>
<dbReference type="GO" id="GO:0046872">
    <property type="term" value="F:metal ion binding"/>
    <property type="evidence" value="ECO:0007669"/>
    <property type="project" value="UniProtKB-KW"/>
</dbReference>
<gene>
    <name evidence="14" type="ORF">SAMN02745204_00957</name>
</gene>
<evidence type="ECO:0000256" key="2">
    <source>
        <dbReference type="ARBA" id="ARBA00004370"/>
    </source>
</evidence>
<dbReference type="GO" id="GO:0009055">
    <property type="term" value="F:electron transfer activity"/>
    <property type="evidence" value="ECO:0007669"/>
    <property type="project" value="InterPro"/>
</dbReference>
<evidence type="ECO:0000256" key="8">
    <source>
        <dbReference type="ARBA" id="ARBA00022989"/>
    </source>
</evidence>
<evidence type="ECO:0000313" key="15">
    <source>
        <dbReference type="Proteomes" id="UP000242857"/>
    </source>
</evidence>
<dbReference type="PIRSF" id="PIRSF000178">
    <property type="entry name" value="SDH_cyt_b560"/>
    <property type="match status" value="1"/>
</dbReference>
<dbReference type="Pfam" id="PF01127">
    <property type="entry name" value="Sdh_cyt"/>
    <property type="match status" value="1"/>
</dbReference>
<keyword evidence="5 12" id="KW-0349">Heme</keyword>
<evidence type="ECO:0000256" key="5">
    <source>
        <dbReference type="ARBA" id="ARBA00022617"/>
    </source>
</evidence>
<name>A0A1M4VJJ9_9GAMM</name>
<keyword evidence="10 13" id="KW-0472">Membrane</keyword>
<evidence type="ECO:0000256" key="4">
    <source>
        <dbReference type="ARBA" id="ARBA00020076"/>
    </source>
</evidence>
<evidence type="ECO:0000256" key="3">
    <source>
        <dbReference type="ARBA" id="ARBA00007244"/>
    </source>
</evidence>
<feature type="transmembrane region" description="Helical" evidence="13">
    <location>
        <begin position="65"/>
        <end position="88"/>
    </location>
</feature>
<evidence type="ECO:0000256" key="9">
    <source>
        <dbReference type="ARBA" id="ARBA00023004"/>
    </source>
</evidence>
<organism evidence="14 15">
    <name type="scientific">Thermomonas hydrothermalis</name>
    <dbReference type="NCBI Taxonomy" id="213588"/>
    <lineage>
        <taxon>Bacteria</taxon>
        <taxon>Pseudomonadati</taxon>
        <taxon>Pseudomonadota</taxon>
        <taxon>Gammaproteobacteria</taxon>
        <taxon>Lysobacterales</taxon>
        <taxon>Lysobacteraceae</taxon>
        <taxon>Thermomonas</taxon>
    </lineage>
</organism>
<comment type="function">
    <text evidence="1">Membrane-anchoring subunit of succinate dehydrogenase (SDH).</text>
</comment>
<dbReference type="GO" id="GO:0016020">
    <property type="term" value="C:membrane"/>
    <property type="evidence" value="ECO:0007669"/>
    <property type="project" value="UniProtKB-SubCell"/>
</dbReference>
<dbReference type="PANTHER" id="PTHR10978">
    <property type="entry name" value="SUCCINATE DEHYDROGENASE CYTOCHROME B560 SUBUNIT"/>
    <property type="match status" value="1"/>
</dbReference>
<evidence type="ECO:0000256" key="11">
    <source>
        <dbReference type="ARBA" id="ARBA00025912"/>
    </source>
</evidence>
<dbReference type="InterPro" id="IPR034804">
    <property type="entry name" value="SQR/QFR_C/D"/>
</dbReference>
<evidence type="ECO:0000256" key="10">
    <source>
        <dbReference type="ARBA" id="ARBA00023136"/>
    </source>
</evidence>
<protein>
    <recommendedName>
        <fullName evidence="4">Succinate dehydrogenase cytochrome b556 subunit</fullName>
    </recommendedName>
</protein>
<accession>A0A1M4VJJ9</accession>
<keyword evidence="9 12" id="KW-0408">Iron</keyword>
<keyword evidence="8 13" id="KW-1133">Transmembrane helix</keyword>
<feature type="binding site" description="axial binding residue" evidence="12">
    <location>
        <position position="86"/>
    </location>
    <ligand>
        <name>heme</name>
        <dbReference type="ChEBI" id="CHEBI:30413"/>
        <note>ligand shared with second transmembrane subunit</note>
    </ligand>
    <ligandPart>
        <name>Fe</name>
        <dbReference type="ChEBI" id="CHEBI:18248"/>
    </ligandPart>
</feature>
<comment type="subcellular location">
    <subcellularLocation>
        <location evidence="2">Membrane</location>
    </subcellularLocation>
</comment>
<dbReference type="Gene3D" id="1.20.1300.10">
    <property type="entry name" value="Fumarate reductase/succinate dehydrogenase, transmembrane subunit"/>
    <property type="match status" value="1"/>
</dbReference>
<evidence type="ECO:0000256" key="13">
    <source>
        <dbReference type="SAM" id="Phobius"/>
    </source>
</evidence>
<sequence length="136" mass="14860">MADPDIRARARPLSPHLQIYRWQAQMASSILHRATGMLLSIGALALVWALLALAGGEQRWQAFTACLAAPLGRLLMVGFTWALAYHLINGVRHLLQDGGMGFAIPDFVRSSWISIIGSVVLTAIGWAFVLSHWGQV</sequence>
<dbReference type="SUPFAM" id="SSF81343">
    <property type="entry name" value="Fumarate reductase respiratory complex transmembrane subunits"/>
    <property type="match status" value="1"/>
</dbReference>
<evidence type="ECO:0000256" key="6">
    <source>
        <dbReference type="ARBA" id="ARBA00022692"/>
    </source>
</evidence>
<comment type="subunit">
    <text evidence="11">Part of an enzyme complex containing four subunits: a flavoprotein, an iron-sulfur protein, plus two membrane-anchoring proteins, SdhC and SdhD. The complex can form homotrimers.</text>
</comment>
<keyword evidence="7 12" id="KW-0479">Metal-binding</keyword>